<dbReference type="RefSeq" id="XP_005781178.1">
    <property type="nucleotide sequence ID" value="XM_005781121.1"/>
</dbReference>
<evidence type="ECO:0000313" key="1">
    <source>
        <dbReference type="EnsemblProtists" id="EOD28749"/>
    </source>
</evidence>
<dbReference type="KEGG" id="ehx:EMIHUDRAFT_314814"/>
<dbReference type="PaxDb" id="2903-EOD28749"/>
<dbReference type="InterPro" id="IPR053139">
    <property type="entry name" value="Surface_bspA-like"/>
</dbReference>
<reference evidence="2" key="1">
    <citation type="journal article" date="2013" name="Nature">
        <title>Pan genome of the phytoplankton Emiliania underpins its global distribution.</title>
        <authorList>
            <person name="Read B.A."/>
            <person name="Kegel J."/>
            <person name="Klute M.J."/>
            <person name="Kuo A."/>
            <person name="Lefebvre S.C."/>
            <person name="Maumus F."/>
            <person name="Mayer C."/>
            <person name="Miller J."/>
            <person name="Monier A."/>
            <person name="Salamov A."/>
            <person name="Young J."/>
            <person name="Aguilar M."/>
            <person name="Claverie J.M."/>
            <person name="Frickenhaus S."/>
            <person name="Gonzalez K."/>
            <person name="Herman E.K."/>
            <person name="Lin Y.C."/>
            <person name="Napier J."/>
            <person name="Ogata H."/>
            <person name="Sarno A.F."/>
            <person name="Shmutz J."/>
            <person name="Schroeder D."/>
            <person name="de Vargas C."/>
            <person name="Verret F."/>
            <person name="von Dassow P."/>
            <person name="Valentin K."/>
            <person name="Van de Peer Y."/>
            <person name="Wheeler G."/>
            <person name="Dacks J.B."/>
            <person name="Delwiche C.F."/>
            <person name="Dyhrman S.T."/>
            <person name="Glockner G."/>
            <person name="John U."/>
            <person name="Richards T."/>
            <person name="Worden A.Z."/>
            <person name="Zhang X."/>
            <person name="Grigoriev I.V."/>
            <person name="Allen A.E."/>
            <person name="Bidle K."/>
            <person name="Borodovsky M."/>
            <person name="Bowler C."/>
            <person name="Brownlee C."/>
            <person name="Cock J.M."/>
            <person name="Elias M."/>
            <person name="Gladyshev V.N."/>
            <person name="Groth M."/>
            <person name="Guda C."/>
            <person name="Hadaegh A."/>
            <person name="Iglesias-Rodriguez M.D."/>
            <person name="Jenkins J."/>
            <person name="Jones B.M."/>
            <person name="Lawson T."/>
            <person name="Leese F."/>
            <person name="Lindquist E."/>
            <person name="Lobanov A."/>
            <person name="Lomsadze A."/>
            <person name="Malik S.B."/>
            <person name="Marsh M.E."/>
            <person name="Mackinder L."/>
            <person name="Mock T."/>
            <person name="Mueller-Roeber B."/>
            <person name="Pagarete A."/>
            <person name="Parker M."/>
            <person name="Probert I."/>
            <person name="Quesneville H."/>
            <person name="Raines C."/>
            <person name="Rensing S.A."/>
            <person name="Riano-Pachon D.M."/>
            <person name="Richier S."/>
            <person name="Rokitta S."/>
            <person name="Shiraiwa Y."/>
            <person name="Soanes D.M."/>
            <person name="van der Giezen M."/>
            <person name="Wahlund T.M."/>
            <person name="Williams B."/>
            <person name="Wilson W."/>
            <person name="Wolfe G."/>
            <person name="Wurch L.L."/>
        </authorList>
    </citation>
    <scope>NUCLEOTIDE SEQUENCE</scope>
</reference>
<evidence type="ECO:0008006" key="3">
    <source>
        <dbReference type="Google" id="ProtNLM"/>
    </source>
</evidence>
<dbReference type="SUPFAM" id="SSF52058">
    <property type="entry name" value="L domain-like"/>
    <property type="match status" value="1"/>
</dbReference>
<keyword evidence="2" id="KW-1185">Reference proteome</keyword>
<dbReference type="EnsemblProtists" id="EOD28749">
    <property type="protein sequence ID" value="EOD28749"/>
    <property type="gene ID" value="EMIHUDRAFT_314814"/>
</dbReference>
<sequence>MQADGRSRRARLCADGSKEEWVYRRGKTPALVSVDFPSSLPSIAANAFARCGCLACIALDCASLKSIGERAFLATSLKSIALPESLVSIGRGAFAFCPSLTTVALPAGLLSVGEDAFFRCSSLKRVIVPTTASIGIGAFPSTTTVLRLPPARMRLRHLWQGVLAHKRCRPGLLGWLERAQIRLGSYGPDGAARKRDREQFECDFALAAGS</sequence>
<dbReference type="PANTHER" id="PTHR45661">
    <property type="entry name" value="SURFACE ANTIGEN"/>
    <property type="match status" value="1"/>
</dbReference>
<dbReference type="EnsemblProtists" id="EOD29594">
    <property type="protein sequence ID" value="EOD29594"/>
    <property type="gene ID" value="EMIHUDRAFT_365842"/>
</dbReference>
<dbReference type="HOGENOM" id="CLU_034334_3_0_1"/>
<protein>
    <recommendedName>
        <fullName evidence="3">Leucine-rich repeat domain-containing protein</fullName>
    </recommendedName>
</protein>
<dbReference type="Gene3D" id="3.80.10.10">
    <property type="entry name" value="Ribonuclease Inhibitor"/>
    <property type="match status" value="1"/>
</dbReference>
<dbReference type="GeneID" id="17274869"/>
<reference evidence="1" key="2">
    <citation type="submission" date="2024-10" db="UniProtKB">
        <authorList>
            <consortium name="EnsemblProtists"/>
        </authorList>
    </citation>
    <scope>IDENTIFICATION</scope>
</reference>
<dbReference type="Proteomes" id="UP000013827">
    <property type="component" value="Unassembled WGS sequence"/>
</dbReference>
<accession>A0A0D3JZ14</accession>
<dbReference type="PANTHER" id="PTHR45661:SF3">
    <property type="entry name" value="IG-LIKE DOMAIN-CONTAINING PROTEIN"/>
    <property type="match status" value="1"/>
</dbReference>
<dbReference type="AlphaFoldDB" id="A0A0D3JZ14"/>
<dbReference type="KEGG" id="ehx:EMIHUDRAFT_365842"/>
<dbReference type="RefSeq" id="XP_005782023.1">
    <property type="nucleotide sequence ID" value="XM_005781966.1"/>
</dbReference>
<proteinExistence type="predicted"/>
<dbReference type="InterPro" id="IPR026906">
    <property type="entry name" value="LRR_5"/>
</dbReference>
<dbReference type="Pfam" id="PF13306">
    <property type="entry name" value="LRR_5"/>
    <property type="match status" value="1"/>
</dbReference>
<name>A0A0D3JZ14_EMIH1</name>
<evidence type="ECO:0000313" key="2">
    <source>
        <dbReference type="Proteomes" id="UP000013827"/>
    </source>
</evidence>
<organism evidence="1 2">
    <name type="scientific">Emiliania huxleyi (strain CCMP1516)</name>
    <dbReference type="NCBI Taxonomy" id="280463"/>
    <lineage>
        <taxon>Eukaryota</taxon>
        <taxon>Haptista</taxon>
        <taxon>Haptophyta</taxon>
        <taxon>Prymnesiophyceae</taxon>
        <taxon>Isochrysidales</taxon>
        <taxon>Noelaerhabdaceae</taxon>
        <taxon>Emiliania</taxon>
    </lineage>
</organism>
<dbReference type="GeneID" id="17274294"/>
<dbReference type="InterPro" id="IPR032675">
    <property type="entry name" value="LRR_dom_sf"/>
</dbReference>